<accession>A0A518K710</accession>
<evidence type="ECO:0000313" key="1">
    <source>
        <dbReference type="EMBL" id="QDV73557.1"/>
    </source>
</evidence>
<organism evidence="1 2">
    <name type="scientific">Botrimarina mediterranea</name>
    <dbReference type="NCBI Taxonomy" id="2528022"/>
    <lineage>
        <taxon>Bacteria</taxon>
        <taxon>Pseudomonadati</taxon>
        <taxon>Planctomycetota</taxon>
        <taxon>Planctomycetia</taxon>
        <taxon>Pirellulales</taxon>
        <taxon>Lacipirellulaceae</taxon>
        <taxon>Botrimarina</taxon>
    </lineage>
</organism>
<sequence>MAASPLKPQDSTRSHERTVTVVWPSISAGPWGQWLGRLYSSRFGFPIGGVPLTLGRLMTLLTAPIGAVLYLVRKAPRWPLVLVGTVNTAGVRYRVTTQRLLIENPFEKDATPVAALPLDGFDEVKAEVQPGQDWYHAADVVLLERGVERLRLAGVPRPEPFMRTVMKTQQAAAINRPAKDAARQAGHEVIVAI</sequence>
<dbReference type="AlphaFoldDB" id="A0A518K710"/>
<dbReference type="KEGG" id="bmei:Spa11_17550"/>
<dbReference type="EMBL" id="CP036349">
    <property type="protein sequence ID" value="QDV73557.1"/>
    <property type="molecule type" value="Genomic_DNA"/>
</dbReference>
<keyword evidence="2" id="KW-1185">Reference proteome</keyword>
<dbReference type="RefSeq" id="WP_145110748.1">
    <property type="nucleotide sequence ID" value="NZ_CP036349.1"/>
</dbReference>
<protein>
    <submittedName>
        <fullName evidence="1">Uncharacterized protein</fullName>
    </submittedName>
</protein>
<proteinExistence type="predicted"/>
<gene>
    <name evidence="1" type="ORF">Spa11_17550</name>
</gene>
<dbReference type="Proteomes" id="UP000316426">
    <property type="component" value="Chromosome"/>
</dbReference>
<reference evidence="1 2" key="1">
    <citation type="submission" date="2019-02" db="EMBL/GenBank/DDBJ databases">
        <title>Deep-cultivation of Planctomycetes and their phenomic and genomic characterization uncovers novel biology.</title>
        <authorList>
            <person name="Wiegand S."/>
            <person name="Jogler M."/>
            <person name="Boedeker C."/>
            <person name="Pinto D."/>
            <person name="Vollmers J."/>
            <person name="Rivas-Marin E."/>
            <person name="Kohn T."/>
            <person name="Peeters S.H."/>
            <person name="Heuer A."/>
            <person name="Rast P."/>
            <person name="Oberbeckmann S."/>
            <person name="Bunk B."/>
            <person name="Jeske O."/>
            <person name="Meyerdierks A."/>
            <person name="Storesund J.E."/>
            <person name="Kallscheuer N."/>
            <person name="Luecker S."/>
            <person name="Lage O.M."/>
            <person name="Pohl T."/>
            <person name="Merkel B.J."/>
            <person name="Hornburger P."/>
            <person name="Mueller R.-W."/>
            <person name="Bruemmer F."/>
            <person name="Labrenz M."/>
            <person name="Spormann A.M."/>
            <person name="Op den Camp H."/>
            <person name="Overmann J."/>
            <person name="Amann R."/>
            <person name="Jetten M.S.M."/>
            <person name="Mascher T."/>
            <person name="Medema M.H."/>
            <person name="Devos D.P."/>
            <person name="Kaster A.-K."/>
            <person name="Ovreas L."/>
            <person name="Rohde M."/>
            <person name="Galperin M.Y."/>
            <person name="Jogler C."/>
        </authorList>
    </citation>
    <scope>NUCLEOTIDE SEQUENCE [LARGE SCALE GENOMIC DNA]</scope>
    <source>
        <strain evidence="1 2">Spa11</strain>
    </source>
</reference>
<name>A0A518K710_9BACT</name>
<evidence type="ECO:0000313" key="2">
    <source>
        <dbReference type="Proteomes" id="UP000316426"/>
    </source>
</evidence>